<name>A0ACA9QUQ5_9GLOM</name>
<proteinExistence type="predicted"/>
<accession>A0ACA9QUQ5</accession>
<feature type="non-terminal residue" evidence="1">
    <location>
        <position position="172"/>
    </location>
</feature>
<gene>
    <name evidence="1" type="ORF">ACOLOM_LOCUS13407</name>
</gene>
<keyword evidence="2" id="KW-1185">Reference proteome</keyword>
<comment type="caution">
    <text evidence="1">The sequence shown here is derived from an EMBL/GenBank/DDBJ whole genome shotgun (WGS) entry which is preliminary data.</text>
</comment>
<reference evidence="1" key="1">
    <citation type="submission" date="2021-06" db="EMBL/GenBank/DDBJ databases">
        <authorList>
            <person name="Kallberg Y."/>
            <person name="Tangrot J."/>
            <person name="Rosling A."/>
        </authorList>
    </citation>
    <scope>NUCLEOTIDE SEQUENCE</scope>
    <source>
        <strain evidence="1">CL356</strain>
    </source>
</reference>
<evidence type="ECO:0000313" key="2">
    <source>
        <dbReference type="Proteomes" id="UP000789525"/>
    </source>
</evidence>
<evidence type="ECO:0000313" key="1">
    <source>
        <dbReference type="EMBL" id="CAG8765107.1"/>
    </source>
</evidence>
<sequence length="172" mass="19163">ILNNPEWDDGSLGPLFVRLAWHSSGTYDKHTKTGGSDGATMRYTIEANDPANAGLEHARKFLEPIKEKHNWISYGDLWTLAGVVSIEAMGGPMIPWKPGRKDATDDLNVPPNGRLPDAAQGQQHIREIFYRMGFNDREIVALIGAHCLGRCHGDRSGYEGPWTHTPTQFNNR</sequence>
<organism evidence="1 2">
    <name type="scientific">Acaulospora colombiana</name>
    <dbReference type="NCBI Taxonomy" id="27376"/>
    <lineage>
        <taxon>Eukaryota</taxon>
        <taxon>Fungi</taxon>
        <taxon>Fungi incertae sedis</taxon>
        <taxon>Mucoromycota</taxon>
        <taxon>Glomeromycotina</taxon>
        <taxon>Glomeromycetes</taxon>
        <taxon>Diversisporales</taxon>
        <taxon>Acaulosporaceae</taxon>
        <taxon>Acaulospora</taxon>
    </lineage>
</organism>
<feature type="non-terminal residue" evidence="1">
    <location>
        <position position="1"/>
    </location>
</feature>
<protein>
    <submittedName>
        <fullName evidence="1">17235_t:CDS:1</fullName>
    </submittedName>
</protein>
<dbReference type="Proteomes" id="UP000789525">
    <property type="component" value="Unassembled WGS sequence"/>
</dbReference>
<dbReference type="EMBL" id="CAJVPT010061303">
    <property type="protein sequence ID" value="CAG8765107.1"/>
    <property type="molecule type" value="Genomic_DNA"/>
</dbReference>